<protein>
    <recommendedName>
        <fullName evidence="15">TRPM SLOG domain-containing protein</fullName>
    </recommendedName>
</protein>
<dbReference type="InterPro" id="IPR057366">
    <property type="entry name" value="TRPM-like"/>
</dbReference>
<dbReference type="STRING" id="282301.A0A267FLF7"/>
<feature type="compositionally biased region" description="Polar residues" evidence="8">
    <location>
        <begin position="1338"/>
        <end position="1347"/>
    </location>
</feature>
<evidence type="ECO:0000256" key="7">
    <source>
        <dbReference type="ARBA" id="ARBA00023303"/>
    </source>
</evidence>
<proteinExistence type="predicted"/>
<feature type="region of interest" description="Disordered" evidence="8">
    <location>
        <begin position="1"/>
        <end position="49"/>
    </location>
</feature>
<dbReference type="PANTHER" id="PTHR13800:SF12">
    <property type="entry name" value="TRANSIENT RECEPTOR POTENTIAL CATION CHANNEL SUBFAMILY M MEMBER-LIKE 2"/>
    <property type="match status" value="1"/>
</dbReference>
<evidence type="ECO:0000256" key="1">
    <source>
        <dbReference type="ARBA" id="ARBA00004141"/>
    </source>
</evidence>
<evidence type="ECO:0000313" key="13">
    <source>
        <dbReference type="EMBL" id="PAA74606.1"/>
    </source>
</evidence>
<keyword evidence="2" id="KW-0813">Transport</keyword>
<evidence type="ECO:0000256" key="3">
    <source>
        <dbReference type="ARBA" id="ARBA00022692"/>
    </source>
</evidence>
<feature type="transmembrane region" description="Helical" evidence="9">
    <location>
        <begin position="759"/>
        <end position="783"/>
    </location>
</feature>
<feature type="transmembrane region" description="Helical" evidence="9">
    <location>
        <begin position="997"/>
        <end position="1018"/>
    </location>
</feature>
<keyword evidence="7" id="KW-0407">Ion channel</keyword>
<keyword evidence="4 9" id="KW-1133">Transmembrane helix</keyword>
<feature type="region of interest" description="Disordered" evidence="8">
    <location>
        <begin position="1424"/>
        <end position="1444"/>
    </location>
</feature>
<dbReference type="EMBL" id="NIVC01000934">
    <property type="protein sequence ID" value="PAA74606.1"/>
    <property type="molecule type" value="Genomic_DNA"/>
</dbReference>
<dbReference type="InterPro" id="IPR005821">
    <property type="entry name" value="Ion_trans_dom"/>
</dbReference>
<evidence type="ECO:0000256" key="2">
    <source>
        <dbReference type="ARBA" id="ARBA00022448"/>
    </source>
</evidence>
<evidence type="ECO:0000256" key="9">
    <source>
        <dbReference type="SAM" id="Phobius"/>
    </source>
</evidence>
<keyword evidence="3 9" id="KW-0812">Transmembrane</keyword>
<evidence type="ECO:0000313" key="14">
    <source>
        <dbReference type="Proteomes" id="UP000215902"/>
    </source>
</evidence>
<dbReference type="Gene3D" id="3.90.79.10">
    <property type="entry name" value="Nucleoside Triphosphate Pyrophosphohydrolase"/>
    <property type="match status" value="1"/>
</dbReference>
<dbReference type="Pfam" id="PF25508">
    <property type="entry name" value="TRPM2"/>
    <property type="match status" value="1"/>
</dbReference>
<feature type="region of interest" description="Disordered" evidence="8">
    <location>
        <begin position="1294"/>
        <end position="1358"/>
    </location>
</feature>
<dbReference type="Pfam" id="PF25969">
    <property type="entry name" value="NUDT9_N"/>
    <property type="match status" value="1"/>
</dbReference>
<evidence type="ECO:0008006" key="15">
    <source>
        <dbReference type="Google" id="ProtNLM"/>
    </source>
</evidence>
<dbReference type="InterPro" id="IPR041491">
    <property type="entry name" value="TRPM_SLOG"/>
</dbReference>
<dbReference type="Gene3D" id="3.40.50.450">
    <property type="match status" value="1"/>
</dbReference>
<feature type="region of interest" description="Disordered" evidence="8">
    <location>
        <begin position="1370"/>
        <end position="1412"/>
    </location>
</feature>
<feature type="region of interest" description="Disordered" evidence="8">
    <location>
        <begin position="1227"/>
        <end position="1257"/>
    </location>
</feature>
<feature type="transmembrane region" description="Helical" evidence="9">
    <location>
        <begin position="955"/>
        <end position="976"/>
    </location>
</feature>
<dbReference type="OrthoDB" id="310870at2759"/>
<dbReference type="Pfam" id="PF18139">
    <property type="entry name" value="LSDAT_euk"/>
    <property type="match status" value="1"/>
</dbReference>
<evidence type="ECO:0000256" key="8">
    <source>
        <dbReference type="SAM" id="MobiDB-lite"/>
    </source>
</evidence>
<feature type="domain" description="TRPM-like" evidence="12">
    <location>
        <begin position="463"/>
        <end position="735"/>
    </location>
</feature>
<keyword evidence="5" id="KW-0406">Ion transport</keyword>
<dbReference type="PANTHER" id="PTHR13800">
    <property type="entry name" value="TRANSIENT RECEPTOR POTENTIAL CATION CHANNEL, SUBFAMILY M, MEMBER 6"/>
    <property type="match status" value="1"/>
</dbReference>
<comment type="caution">
    <text evidence="13">The sequence shown here is derived from an EMBL/GenBank/DDBJ whole genome shotgun (WGS) entry which is preliminary data.</text>
</comment>
<evidence type="ECO:0000259" key="12">
    <source>
        <dbReference type="Pfam" id="PF25508"/>
    </source>
</evidence>
<dbReference type="GO" id="GO:0099604">
    <property type="term" value="F:ligand-gated calcium channel activity"/>
    <property type="evidence" value="ECO:0007669"/>
    <property type="project" value="TreeGrafter"/>
</dbReference>
<dbReference type="InterPro" id="IPR050927">
    <property type="entry name" value="TRPM"/>
</dbReference>
<keyword evidence="14" id="KW-1185">Reference proteome</keyword>
<organism evidence="13 14">
    <name type="scientific">Macrostomum lignano</name>
    <dbReference type="NCBI Taxonomy" id="282301"/>
    <lineage>
        <taxon>Eukaryota</taxon>
        <taxon>Metazoa</taxon>
        <taxon>Spiralia</taxon>
        <taxon>Lophotrochozoa</taxon>
        <taxon>Platyhelminthes</taxon>
        <taxon>Rhabditophora</taxon>
        <taxon>Macrostomorpha</taxon>
        <taxon>Macrostomida</taxon>
        <taxon>Macrostomidae</taxon>
        <taxon>Macrostomum</taxon>
    </lineage>
</organism>
<dbReference type="Pfam" id="PF00520">
    <property type="entry name" value="Ion_trans"/>
    <property type="match status" value="1"/>
</dbReference>
<feature type="transmembrane region" description="Helical" evidence="9">
    <location>
        <begin position="1077"/>
        <end position="1100"/>
    </location>
</feature>
<feature type="compositionally biased region" description="Low complexity" evidence="8">
    <location>
        <begin position="1432"/>
        <end position="1444"/>
    </location>
</feature>
<feature type="domain" description="Ion transport" evidence="10">
    <location>
        <begin position="865"/>
        <end position="1112"/>
    </location>
</feature>
<feature type="transmembrane region" description="Helical" evidence="9">
    <location>
        <begin position="858"/>
        <end position="879"/>
    </location>
</feature>
<evidence type="ECO:0000256" key="5">
    <source>
        <dbReference type="ARBA" id="ARBA00023065"/>
    </source>
</evidence>
<gene>
    <name evidence="13" type="ORF">BOX15_Mlig004825g3</name>
</gene>
<feature type="transmembrane region" description="Helical" evidence="9">
    <location>
        <begin position="930"/>
        <end position="949"/>
    </location>
</feature>
<dbReference type="GO" id="GO:0005886">
    <property type="term" value="C:plasma membrane"/>
    <property type="evidence" value="ECO:0007669"/>
    <property type="project" value="TreeGrafter"/>
</dbReference>
<name>A0A267FLF7_9PLAT</name>
<feature type="compositionally biased region" description="Low complexity" evidence="8">
    <location>
        <begin position="1228"/>
        <end position="1240"/>
    </location>
</feature>
<evidence type="ECO:0000259" key="10">
    <source>
        <dbReference type="Pfam" id="PF00520"/>
    </source>
</evidence>
<evidence type="ECO:0000256" key="4">
    <source>
        <dbReference type="ARBA" id="ARBA00022989"/>
    </source>
</evidence>
<accession>A0A267FLF7</accession>
<feature type="compositionally biased region" description="Pro residues" evidence="8">
    <location>
        <begin position="1241"/>
        <end position="1251"/>
    </location>
</feature>
<reference evidence="13 14" key="1">
    <citation type="submission" date="2017-06" db="EMBL/GenBank/DDBJ databases">
        <title>A platform for efficient transgenesis in Macrostomum lignano, a flatworm model organism for stem cell research.</title>
        <authorList>
            <person name="Berezikov E."/>
        </authorList>
    </citation>
    <scope>NUCLEOTIDE SEQUENCE [LARGE SCALE GENOMIC DNA]</scope>
    <source>
        <strain evidence="13">DV1</strain>
        <tissue evidence="13">Whole organism</tissue>
    </source>
</reference>
<evidence type="ECO:0000259" key="11">
    <source>
        <dbReference type="Pfam" id="PF18139"/>
    </source>
</evidence>
<sequence length="1615" mass="180681">MTGKSKFGISRRPPAGSNKVQDSGADLRSNEHGQVEDIPMESGVRGRQADADPELEWIRRNFKKRSCVKFVYGPDDDSSDDAVCACGYPAGGDHVRSGGVGEKWREDTCTADSGPTNACGEMLLPGGKISKYVRMDAATDPETVKSLLMEIWGLQPPNMIISVTGGAKKLKLNKRLKKAFKKGLMDAAKTTGAWIITGGTSEGVMKLAGKAVKDYGSGVGRPVVCLGIAPWGTVADRDQLLCDSHGGQPVAYRHSYRLLPHTCNLDVNHTHFLLVDNGTQLRFGTEIPARARIEHALADSAKDTGQVPTVCLVVQGGPGTVQTVKCAVEQGTPVLLVRGSQGAADILAYAYAHSLPSKAVVEDSDGNEVVRVERQLTEDQVRQLTSRLRGEFGDKRVPELMDWIETILKYDHLVSVYELESDDFSCNLDVAILQAIMKANHKKEDQLKLALTLNRDDIARKIVFDGEFEWSTHSLEPFMYKALVLDRPKFVKIFLDNNFMMKEFLSIEKLVFLYNTIYPDNRAKEYIWKVFMKMRDKGKRYFSLEDVGEVLESVAGQFFQSPYLSDPRYIGLCPDVIIRPDEPGPVGDQDTKEKLPILKNARLPIYVQREDEQEATLPHFDDPFNDLFVWSVLTSRLSMARLLWEEVTEPLTAALFAHRVWSEIADNIEDDMREQQEIRDAAREFEQLAIQLSNETSKSDPIRSELLLIRVSEFFGSSTPLQLASYSHSLDFVSQDAPQRLLNDVWNGGISSQNATLKLFVYVVLTIACFPLYLIGALLGTVYSSETRQRRLAQLQQMDADQDIEELFLRRAEAGDDLSRRWRKLETGLAKENIRFLSGSSTLSCCRKLLEFHQSPRVIFMYNYLFYLMFLLLYTYVILTEFNPVIHPSEIMLMIWIGTLIVEEIRQALFVNRHTFREKLIEYATDPWNIMDMVILVLFLLGIVCRVQPTEDGFAAGRVFYAIDLVLFFFRLLHFYSLDSALGPYLVMIGRMIRDLFHFWVVFLVLVTGYGIAQQAILFPNSFKEAGLIKDVYQRAFYQIFGEFQLDIMQGELPCTFDEDEWANNTMPRCATPEGTWISPILLAAYIILANVLMLNLLIATFAHTFNTLKGHTNDTWRFMRISLVREYSEKPCLPPPLIIFSHAYQLIRLLCKRCWRCSNHRCGCGYNTRSPLQHRFSESVERQLKNWECLHILEITRRMKKANSDADKNILRKCNDQLSNLSKKVDQLPAAASAGSQAALPPPPLPPPQQQQPHMVVAKMSPEVADRIARLESQFESVTSTLSSLMTAVQSLKAATESSGGSPGHRRRGHSRPREADADGDSMEPSFSHGAAGKGGTPSQTLSLTSPYPGAGGPARLPLRPDQLAWAAELPGGYKPPEFSAPEPDADGEVDRDDPAGLAFNTFDEASGSERRSFAAAPYSLDAATGRPLNPAGRTGLAGRGRLPAWGPNHRALLLVTRWSDKERRGKRALELLALPADSGEGGYRAPELPARRLPIDGDCRRLLADAQQRQGGQAPLTVPEAAAARLSEVTAAAGPGFGGAYLDDELNTDSAWLELRAFCLHDDTGGLWDGVRLKLDSKSRPRWTELSHKSESKFPPGHWRCLEKLIQLRNAYY</sequence>
<keyword evidence="6 9" id="KW-0472">Membrane</keyword>
<feature type="domain" description="TRPM SLOG" evidence="11">
    <location>
        <begin position="131"/>
        <end position="377"/>
    </location>
</feature>
<dbReference type="Proteomes" id="UP000215902">
    <property type="component" value="Unassembled WGS sequence"/>
</dbReference>
<evidence type="ECO:0000256" key="6">
    <source>
        <dbReference type="ARBA" id="ARBA00023136"/>
    </source>
</evidence>
<comment type="subcellular location">
    <subcellularLocation>
        <location evidence="1">Membrane</location>
        <topology evidence="1">Multi-pass membrane protein</topology>
    </subcellularLocation>
</comment>